<gene>
    <name evidence="4" type="ORF">O6P43_029742</name>
</gene>
<comment type="caution">
    <text evidence="4">The sequence shown here is derived from an EMBL/GenBank/DDBJ whole genome shotgun (WGS) entry which is preliminary data.</text>
</comment>
<comment type="similarity">
    <text evidence="1">Belongs to the LOB domain-containing protein family.</text>
</comment>
<dbReference type="InterPro" id="IPR004883">
    <property type="entry name" value="LOB"/>
</dbReference>
<evidence type="ECO:0000256" key="2">
    <source>
        <dbReference type="SAM" id="Coils"/>
    </source>
</evidence>
<keyword evidence="5" id="KW-1185">Reference proteome</keyword>
<proteinExistence type="inferred from homology"/>
<dbReference type="PANTHER" id="PTHR31301">
    <property type="entry name" value="LOB DOMAIN-CONTAINING PROTEIN 4-RELATED"/>
    <property type="match status" value="1"/>
</dbReference>
<sequence length="146" mass="16364">MILGRCAACKSQRKRCPSDCVFSPYFPPDNPERFASVQKIYGASKVEKMLQELPPHLRAHAADVLCFEAQCRIQDPVYGCVGIISQLHQQIQDAERQLAMTQAQLAIYNSNNIIVQQLSQIPQIEENASNFNILGQFQNGPFTQAP</sequence>
<organism evidence="4 5">
    <name type="scientific">Quillaja saponaria</name>
    <name type="common">Soap bark tree</name>
    <dbReference type="NCBI Taxonomy" id="32244"/>
    <lineage>
        <taxon>Eukaryota</taxon>
        <taxon>Viridiplantae</taxon>
        <taxon>Streptophyta</taxon>
        <taxon>Embryophyta</taxon>
        <taxon>Tracheophyta</taxon>
        <taxon>Spermatophyta</taxon>
        <taxon>Magnoliopsida</taxon>
        <taxon>eudicotyledons</taxon>
        <taxon>Gunneridae</taxon>
        <taxon>Pentapetalae</taxon>
        <taxon>rosids</taxon>
        <taxon>fabids</taxon>
        <taxon>Fabales</taxon>
        <taxon>Quillajaceae</taxon>
        <taxon>Quillaja</taxon>
    </lineage>
</organism>
<dbReference type="KEGG" id="qsa:O6P43_029742"/>
<name>A0AAD7L2N4_QUISA</name>
<reference evidence="4" key="1">
    <citation type="journal article" date="2023" name="Science">
        <title>Elucidation of the pathway for biosynthesis of saponin adjuvants from the soapbark tree.</title>
        <authorList>
            <person name="Reed J."/>
            <person name="Orme A."/>
            <person name="El-Demerdash A."/>
            <person name="Owen C."/>
            <person name="Martin L.B.B."/>
            <person name="Misra R.C."/>
            <person name="Kikuchi S."/>
            <person name="Rejzek M."/>
            <person name="Martin A.C."/>
            <person name="Harkess A."/>
            <person name="Leebens-Mack J."/>
            <person name="Louveau T."/>
            <person name="Stephenson M.J."/>
            <person name="Osbourn A."/>
        </authorList>
    </citation>
    <scope>NUCLEOTIDE SEQUENCE</scope>
    <source>
        <strain evidence="4">S10</strain>
    </source>
</reference>
<dbReference type="EMBL" id="JARAOO010000012">
    <property type="protein sequence ID" value="KAJ7949405.1"/>
    <property type="molecule type" value="Genomic_DNA"/>
</dbReference>
<evidence type="ECO:0000256" key="1">
    <source>
        <dbReference type="ARBA" id="ARBA00005474"/>
    </source>
</evidence>
<protein>
    <submittedName>
        <fullName evidence="4">LOB domain-containing protein</fullName>
    </submittedName>
</protein>
<evidence type="ECO:0000313" key="5">
    <source>
        <dbReference type="Proteomes" id="UP001163823"/>
    </source>
</evidence>
<accession>A0AAD7L2N4</accession>
<dbReference type="PROSITE" id="PS50891">
    <property type="entry name" value="LOB"/>
    <property type="match status" value="1"/>
</dbReference>
<dbReference type="Proteomes" id="UP001163823">
    <property type="component" value="Chromosome 12"/>
</dbReference>
<evidence type="ECO:0000313" key="4">
    <source>
        <dbReference type="EMBL" id="KAJ7949405.1"/>
    </source>
</evidence>
<feature type="domain" description="LOB" evidence="3">
    <location>
        <begin position="4"/>
        <end position="105"/>
    </location>
</feature>
<dbReference type="PANTHER" id="PTHR31301:SF120">
    <property type="entry name" value="LOB DOMAIN-CONTAINING PROTEIN 23-RELATED"/>
    <property type="match status" value="1"/>
</dbReference>
<dbReference type="Pfam" id="PF03195">
    <property type="entry name" value="LOB"/>
    <property type="match status" value="1"/>
</dbReference>
<evidence type="ECO:0000259" key="3">
    <source>
        <dbReference type="PROSITE" id="PS50891"/>
    </source>
</evidence>
<feature type="coiled-coil region" evidence="2">
    <location>
        <begin position="84"/>
        <end position="111"/>
    </location>
</feature>
<dbReference type="AlphaFoldDB" id="A0AAD7L2N4"/>
<keyword evidence="2" id="KW-0175">Coiled coil</keyword>